<evidence type="ECO:0000313" key="1">
    <source>
        <dbReference type="EMBL" id="EDL84032.1"/>
    </source>
</evidence>
<dbReference type="Proteomes" id="UP000234681">
    <property type="component" value="Chromosome 14"/>
</dbReference>
<name>A6KPD3_RAT</name>
<gene>
    <name evidence="1" type="ORF">rCG_57217</name>
</gene>
<dbReference type="AlphaFoldDB" id="A6KPD3"/>
<sequence>MELSCYRSSTRSELLTWRPGGPRGIATRAL</sequence>
<reference evidence="1 2" key="1">
    <citation type="submission" date="2005-09" db="EMBL/GenBank/DDBJ databases">
        <authorList>
            <person name="Mural R.J."/>
            <person name="Li P.W."/>
            <person name="Adams M.D."/>
            <person name="Amanatides P.G."/>
            <person name="Baden-Tillson H."/>
            <person name="Barnstead M."/>
            <person name="Chin S.H."/>
            <person name="Dew I."/>
            <person name="Evans C.A."/>
            <person name="Ferriera S."/>
            <person name="Flanigan M."/>
            <person name="Fosler C."/>
            <person name="Glodek A."/>
            <person name="Gu Z."/>
            <person name="Holt R.A."/>
            <person name="Jennings D."/>
            <person name="Kraft C.L."/>
            <person name="Lu F."/>
            <person name="Nguyen T."/>
            <person name="Nusskern D.R."/>
            <person name="Pfannkoch C.M."/>
            <person name="Sitter C."/>
            <person name="Sutton G.G."/>
            <person name="Venter J.C."/>
            <person name="Wang Z."/>
            <person name="Woodage T."/>
            <person name="Zheng X.H."/>
            <person name="Zhong F."/>
        </authorList>
    </citation>
    <scope>NUCLEOTIDE SEQUENCE [LARGE SCALE GENOMIC DNA]</scope>
    <source>
        <strain>BN</strain>
        <strain evidence="2">Sprague-Dawley</strain>
    </source>
</reference>
<proteinExistence type="predicted"/>
<evidence type="ECO:0000313" key="2">
    <source>
        <dbReference type="Proteomes" id="UP000234681"/>
    </source>
</evidence>
<protein>
    <submittedName>
        <fullName evidence="1">RCG57217</fullName>
    </submittedName>
</protein>
<organism evidence="1 2">
    <name type="scientific">Rattus norvegicus</name>
    <name type="common">Rat</name>
    <dbReference type="NCBI Taxonomy" id="10116"/>
    <lineage>
        <taxon>Eukaryota</taxon>
        <taxon>Metazoa</taxon>
        <taxon>Chordata</taxon>
        <taxon>Craniata</taxon>
        <taxon>Vertebrata</taxon>
        <taxon>Euteleostomi</taxon>
        <taxon>Mammalia</taxon>
        <taxon>Eutheria</taxon>
        <taxon>Euarchontoglires</taxon>
        <taxon>Glires</taxon>
        <taxon>Rodentia</taxon>
        <taxon>Myomorpha</taxon>
        <taxon>Muroidea</taxon>
        <taxon>Muridae</taxon>
        <taxon>Murinae</taxon>
        <taxon>Rattus</taxon>
    </lineage>
</organism>
<dbReference type="EMBL" id="CH474079">
    <property type="protein sequence ID" value="EDL84032.1"/>
    <property type="molecule type" value="Genomic_DNA"/>
</dbReference>
<accession>A6KPD3</accession>